<comment type="subcellular location">
    <subcellularLocation>
        <location evidence="3 18">Cytoplasm</location>
    </subcellularLocation>
</comment>
<dbReference type="Gene3D" id="3.30.470.20">
    <property type="entry name" value="ATP-grasp fold, B domain"/>
    <property type="match status" value="1"/>
</dbReference>
<comment type="pathway">
    <text evidence="4 18">Cell wall biogenesis; peptidoglycan biosynthesis.</text>
</comment>
<dbReference type="GO" id="GO:0005524">
    <property type="term" value="F:ATP binding"/>
    <property type="evidence" value="ECO:0007669"/>
    <property type="project" value="UniProtKB-UniRule"/>
</dbReference>
<dbReference type="InterPro" id="IPR005905">
    <property type="entry name" value="D_ala_D_ala"/>
</dbReference>
<feature type="domain" description="ATP-grasp" evidence="22">
    <location>
        <begin position="107"/>
        <end position="302"/>
    </location>
</feature>
<evidence type="ECO:0000256" key="4">
    <source>
        <dbReference type="ARBA" id="ARBA00004752"/>
    </source>
</evidence>
<sequence length="312" mass="32832">MTFDVTRFGKVAVLMGGISAEREVSLKSGGAILAALQQAGVDAHGIDAGPHNIAVLKSDDFDRVFIALHGRWGEDGVVQGALQAIGLPYTGSQVLGSALAMDKVRSKQIWQSLGLPTAAFRVLTSEADLDGLVESLGLPLFLKPAREGSSVGIGKVETQHGLLAAYQAAAECGDDVIAETFIPGAELTVSILHDEALPIIQMRTANQFYDYEAKYLSDDTIYECPAALSSTLSKTVQDLAVSAFKALACHGWGRVDVMLDAQQQPLLLEANTVPGMTDHSLVPLAAAAAGIDFTQLVLEILAQTLESEGSNG</sequence>
<dbReference type="GO" id="GO:0005829">
    <property type="term" value="C:cytosol"/>
    <property type="evidence" value="ECO:0007669"/>
    <property type="project" value="TreeGrafter"/>
</dbReference>
<feature type="binding site" evidence="20">
    <location>
        <position position="256"/>
    </location>
    <ligand>
        <name>Mg(2+)</name>
        <dbReference type="ChEBI" id="CHEBI:18420"/>
        <label>1</label>
    </ligand>
</feature>
<keyword evidence="13 18" id="KW-0133">Cell shape</keyword>
<dbReference type="InterPro" id="IPR013815">
    <property type="entry name" value="ATP_grasp_subdomain_1"/>
</dbReference>
<dbReference type="PROSITE" id="PS00844">
    <property type="entry name" value="DALA_DALA_LIGASE_2"/>
    <property type="match status" value="1"/>
</dbReference>
<evidence type="ECO:0000256" key="13">
    <source>
        <dbReference type="ARBA" id="ARBA00022960"/>
    </source>
</evidence>
<evidence type="ECO:0000256" key="10">
    <source>
        <dbReference type="ARBA" id="ARBA00022741"/>
    </source>
</evidence>
<evidence type="ECO:0000256" key="19">
    <source>
        <dbReference type="PIRSR" id="PIRSR039102-1"/>
    </source>
</evidence>
<dbReference type="AlphaFoldDB" id="A0A918RQ56"/>
<gene>
    <name evidence="18 23" type="primary">ddl</name>
    <name evidence="23" type="ORF">GCM10008090_14410</name>
</gene>
<comment type="function">
    <text evidence="2 18">Cell wall formation.</text>
</comment>
<feature type="binding site" evidence="20">
    <location>
        <position position="271"/>
    </location>
    <ligand>
        <name>Mg(2+)</name>
        <dbReference type="ChEBI" id="CHEBI:18420"/>
        <label>2</label>
    </ligand>
</feature>
<feature type="active site" evidence="19">
    <location>
        <position position="280"/>
    </location>
</feature>
<feature type="binding site" evidence="20">
    <location>
        <position position="269"/>
    </location>
    <ligand>
        <name>Mg(2+)</name>
        <dbReference type="ChEBI" id="CHEBI:18420"/>
        <label>2</label>
    </ligand>
</feature>
<dbReference type="GO" id="GO:0008360">
    <property type="term" value="P:regulation of cell shape"/>
    <property type="evidence" value="ECO:0007669"/>
    <property type="project" value="UniProtKB-KW"/>
</dbReference>
<dbReference type="PANTHER" id="PTHR23132:SF23">
    <property type="entry name" value="D-ALANINE--D-ALANINE LIGASE B"/>
    <property type="match status" value="1"/>
</dbReference>
<organism evidence="23 24">
    <name type="scientific">Arenicella chitinivorans</name>
    <dbReference type="NCBI Taxonomy" id="1329800"/>
    <lineage>
        <taxon>Bacteria</taxon>
        <taxon>Pseudomonadati</taxon>
        <taxon>Pseudomonadota</taxon>
        <taxon>Gammaproteobacteria</taxon>
        <taxon>Arenicellales</taxon>
        <taxon>Arenicellaceae</taxon>
        <taxon>Arenicella</taxon>
    </lineage>
</organism>
<keyword evidence="16 18" id="KW-0961">Cell wall biogenesis/degradation</keyword>
<dbReference type="PROSITE" id="PS00843">
    <property type="entry name" value="DALA_DALA_LIGASE_1"/>
    <property type="match status" value="1"/>
</dbReference>
<dbReference type="EC" id="6.3.2.4" evidence="6 18"/>
<evidence type="ECO:0000256" key="16">
    <source>
        <dbReference type="ARBA" id="ARBA00023316"/>
    </source>
</evidence>
<evidence type="ECO:0000256" key="15">
    <source>
        <dbReference type="ARBA" id="ARBA00023211"/>
    </source>
</evidence>
<evidence type="ECO:0000256" key="8">
    <source>
        <dbReference type="ARBA" id="ARBA00022598"/>
    </source>
</evidence>
<dbReference type="GO" id="GO:0046872">
    <property type="term" value="F:metal ion binding"/>
    <property type="evidence" value="ECO:0007669"/>
    <property type="project" value="UniProtKB-KW"/>
</dbReference>
<feature type="active site" evidence="19">
    <location>
        <position position="21"/>
    </location>
</feature>
<evidence type="ECO:0000256" key="20">
    <source>
        <dbReference type="PIRSR" id="PIRSR039102-3"/>
    </source>
</evidence>
<feature type="binding site" evidence="20">
    <location>
        <position position="269"/>
    </location>
    <ligand>
        <name>Mg(2+)</name>
        <dbReference type="ChEBI" id="CHEBI:18420"/>
        <label>1</label>
    </ligand>
</feature>
<reference evidence="23" key="2">
    <citation type="submission" date="2020-09" db="EMBL/GenBank/DDBJ databases">
        <authorList>
            <person name="Sun Q."/>
            <person name="Kim S."/>
        </authorList>
    </citation>
    <scope>NUCLEOTIDE SEQUENCE</scope>
    <source>
        <strain evidence="23">KCTC 12711</strain>
    </source>
</reference>
<keyword evidence="15 20" id="KW-0464">Manganese</keyword>
<evidence type="ECO:0000313" key="24">
    <source>
        <dbReference type="Proteomes" id="UP000614811"/>
    </source>
</evidence>
<dbReference type="Proteomes" id="UP000614811">
    <property type="component" value="Unassembled WGS sequence"/>
</dbReference>
<dbReference type="PIRSF" id="PIRSF039102">
    <property type="entry name" value="Ddl/VanB"/>
    <property type="match status" value="1"/>
</dbReference>
<evidence type="ECO:0000256" key="7">
    <source>
        <dbReference type="ARBA" id="ARBA00022490"/>
    </source>
</evidence>
<dbReference type="Pfam" id="PF07478">
    <property type="entry name" value="Dala_Dala_lig_C"/>
    <property type="match status" value="1"/>
</dbReference>
<dbReference type="InterPro" id="IPR011761">
    <property type="entry name" value="ATP-grasp"/>
</dbReference>
<dbReference type="InterPro" id="IPR000291">
    <property type="entry name" value="D-Ala_lig_Van_CS"/>
</dbReference>
<evidence type="ECO:0000313" key="23">
    <source>
        <dbReference type="EMBL" id="GHA05889.1"/>
    </source>
</evidence>
<evidence type="ECO:0000256" key="9">
    <source>
        <dbReference type="ARBA" id="ARBA00022723"/>
    </source>
</evidence>
<keyword evidence="14 18" id="KW-0573">Peptidoglycan synthesis</keyword>
<evidence type="ECO:0000256" key="1">
    <source>
        <dbReference type="ARBA" id="ARBA00001936"/>
    </source>
</evidence>
<evidence type="ECO:0000256" key="14">
    <source>
        <dbReference type="ARBA" id="ARBA00022984"/>
    </source>
</evidence>
<dbReference type="GO" id="GO:0071555">
    <property type="term" value="P:cell wall organization"/>
    <property type="evidence" value="ECO:0007669"/>
    <property type="project" value="UniProtKB-KW"/>
</dbReference>
<keyword evidence="12 20" id="KW-0460">Magnesium</keyword>
<dbReference type="FunFam" id="3.40.50.20:FF:000013">
    <property type="entry name" value="D-alanine--D-alanine ligase"/>
    <property type="match status" value="1"/>
</dbReference>
<reference evidence="23" key="1">
    <citation type="journal article" date="2014" name="Int. J. Syst. Evol. Microbiol.">
        <title>Complete genome sequence of Corynebacterium casei LMG S-19264T (=DSM 44701T), isolated from a smear-ripened cheese.</title>
        <authorList>
            <consortium name="US DOE Joint Genome Institute (JGI-PGF)"/>
            <person name="Walter F."/>
            <person name="Albersmeier A."/>
            <person name="Kalinowski J."/>
            <person name="Ruckert C."/>
        </authorList>
    </citation>
    <scope>NUCLEOTIDE SEQUENCE</scope>
    <source>
        <strain evidence="23">KCTC 12711</strain>
    </source>
</reference>
<dbReference type="InterPro" id="IPR011095">
    <property type="entry name" value="Dala_Dala_lig_C"/>
</dbReference>
<keyword evidence="24" id="KW-1185">Reference proteome</keyword>
<evidence type="ECO:0000256" key="3">
    <source>
        <dbReference type="ARBA" id="ARBA00004496"/>
    </source>
</evidence>
<keyword evidence="10 21" id="KW-0547">Nucleotide-binding</keyword>
<evidence type="ECO:0000256" key="5">
    <source>
        <dbReference type="ARBA" id="ARBA00010871"/>
    </source>
</evidence>
<evidence type="ECO:0000256" key="18">
    <source>
        <dbReference type="HAMAP-Rule" id="MF_00047"/>
    </source>
</evidence>
<evidence type="ECO:0000256" key="21">
    <source>
        <dbReference type="PROSITE-ProRule" id="PRU00409"/>
    </source>
</evidence>
<evidence type="ECO:0000256" key="6">
    <source>
        <dbReference type="ARBA" id="ARBA00012216"/>
    </source>
</evidence>
<dbReference type="Gene3D" id="3.30.1490.20">
    <property type="entry name" value="ATP-grasp fold, A domain"/>
    <property type="match status" value="1"/>
</dbReference>
<keyword evidence="8 18" id="KW-0436">Ligase</keyword>
<evidence type="ECO:0000256" key="11">
    <source>
        <dbReference type="ARBA" id="ARBA00022840"/>
    </source>
</evidence>
<dbReference type="PANTHER" id="PTHR23132">
    <property type="entry name" value="D-ALANINE--D-ALANINE LIGASE"/>
    <property type="match status" value="1"/>
</dbReference>
<keyword evidence="7 18" id="KW-0963">Cytoplasm</keyword>
<dbReference type="NCBIfam" id="TIGR01205">
    <property type="entry name" value="D_ala_D_alaTIGR"/>
    <property type="match status" value="1"/>
</dbReference>
<name>A0A918RQ56_9GAMM</name>
<dbReference type="Pfam" id="PF01820">
    <property type="entry name" value="Dala_Dala_lig_N"/>
    <property type="match status" value="1"/>
</dbReference>
<dbReference type="SUPFAM" id="SSF52440">
    <property type="entry name" value="PreATP-grasp domain"/>
    <property type="match status" value="1"/>
</dbReference>
<evidence type="ECO:0000259" key="22">
    <source>
        <dbReference type="PROSITE" id="PS50975"/>
    </source>
</evidence>
<comment type="catalytic activity">
    <reaction evidence="17 18">
        <text>2 D-alanine + ATP = D-alanyl-D-alanine + ADP + phosphate + H(+)</text>
        <dbReference type="Rhea" id="RHEA:11224"/>
        <dbReference type="ChEBI" id="CHEBI:15378"/>
        <dbReference type="ChEBI" id="CHEBI:30616"/>
        <dbReference type="ChEBI" id="CHEBI:43474"/>
        <dbReference type="ChEBI" id="CHEBI:57416"/>
        <dbReference type="ChEBI" id="CHEBI:57822"/>
        <dbReference type="ChEBI" id="CHEBI:456216"/>
        <dbReference type="EC" id="6.3.2.4"/>
    </reaction>
</comment>
<evidence type="ECO:0000256" key="2">
    <source>
        <dbReference type="ARBA" id="ARBA00003921"/>
    </source>
</evidence>
<comment type="similarity">
    <text evidence="5 18">Belongs to the D-alanine--D-alanine ligase family.</text>
</comment>
<dbReference type="SUPFAM" id="SSF56059">
    <property type="entry name" value="Glutathione synthetase ATP-binding domain-like"/>
    <property type="match status" value="1"/>
</dbReference>
<accession>A0A918RQ56</accession>
<dbReference type="EMBL" id="BMXA01000002">
    <property type="protein sequence ID" value="GHA05889.1"/>
    <property type="molecule type" value="Genomic_DNA"/>
</dbReference>
<evidence type="ECO:0000256" key="12">
    <source>
        <dbReference type="ARBA" id="ARBA00022842"/>
    </source>
</evidence>
<dbReference type="HAMAP" id="MF_00047">
    <property type="entry name" value="Dala_Dala_lig"/>
    <property type="match status" value="1"/>
</dbReference>
<comment type="cofactor">
    <cofactor evidence="1">
        <name>Mn(2+)</name>
        <dbReference type="ChEBI" id="CHEBI:29035"/>
    </cofactor>
</comment>
<dbReference type="FunFam" id="3.30.470.20:FF:000008">
    <property type="entry name" value="D-alanine--D-alanine ligase"/>
    <property type="match status" value="1"/>
</dbReference>
<comment type="caution">
    <text evidence="23">The sequence shown here is derived from an EMBL/GenBank/DDBJ whole genome shotgun (WGS) entry which is preliminary data.</text>
</comment>
<dbReference type="InterPro" id="IPR016185">
    <property type="entry name" value="PreATP-grasp_dom_sf"/>
</dbReference>
<dbReference type="GO" id="GO:0008716">
    <property type="term" value="F:D-alanine-D-alanine ligase activity"/>
    <property type="evidence" value="ECO:0007669"/>
    <property type="project" value="UniProtKB-UniRule"/>
</dbReference>
<protein>
    <recommendedName>
        <fullName evidence="6 18">D-alanine--D-alanine ligase</fullName>
        <ecNumber evidence="6 18">6.3.2.4</ecNumber>
    </recommendedName>
    <alternativeName>
        <fullName evidence="18">D-Ala-D-Ala ligase</fullName>
    </alternativeName>
    <alternativeName>
        <fullName evidence="18">D-alanylalanine synthetase</fullName>
    </alternativeName>
</protein>
<evidence type="ECO:0000256" key="17">
    <source>
        <dbReference type="ARBA" id="ARBA00047614"/>
    </source>
</evidence>
<comment type="cofactor">
    <cofactor evidence="20">
        <name>Mg(2+)</name>
        <dbReference type="ChEBI" id="CHEBI:18420"/>
    </cofactor>
    <cofactor evidence="20">
        <name>Mn(2+)</name>
        <dbReference type="ChEBI" id="CHEBI:29035"/>
    </cofactor>
    <text evidence="20">Binds 2 magnesium or manganese ions per subunit.</text>
</comment>
<dbReference type="NCBIfam" id="NF002378">
    <property type="entry name" value="PRK01372.1"/>
    <property type="match status" value="1"/>
</dbReference>
<dbReference type="RefSeq" id="WP_189399367.1">
    <property type="nucleotide sequence ID" value="NZ_BMXA01000002.1"/>
</dbReference>
<dbReference type="InterPro" id="IPR011127">
    <property type="entry name" value="Dala_Dala_lig_N"/>
</dbReference>
<keyword evidence="9 20" id="KW-0479">Metal-binding</keyword>
<keyword evidence="11 21" id="KW-0067">ATP-binding</keyword>
<dbReference type="Gene3D" id="3.40.50.20">
    <property type="match status" value="1"/>
</dbReference>
<proteinExistence type="inferred from homology"/>
<dbReference type="PROSITE" id="PS50975">
    <property type="entry name" value="ATP_GRASP"/>
    <property type="match status" value="1"/>
</dbReference>
<dbReference type="GO" id="GO:0009252">
    <property type="term" value="P:peptidoglycan biosynthetic process"/>
    <property type="evidence" value="ECO:0007669"/>
    <property type="project" value="UniProtKB-UniRule"/>
</dbReference>
<feature type="active site" evidence="19">
    <location>
        <position position="149"/>
    </location>
</feature>